<reference evidence="2 3" key="1">
    <citation type="submission" date="2023-12" db="EMBL/GenBank/DDBJ databases">
        <title>Baltic Sea Cyanobacteria.</title>
        <authorList>
            <person name="Delbaje E."/>
            <person name="Fewer D.P."/>
            <person name="Shishido T.K."/>
        </authorList>
    </citation>
    <scope>NUCLEOTIDE SEQUENCE [LARGE SCALE GENOMIC DNA]</scope>
    <source>
        <strain evidence="2 3">CCNP 1315</strain>
    </source>
</reference>
<dbReference type="Proteomes" id="UP001301728">
    <property type="component" value="Unassembled WGS sequence"/>
</dbReference>
<keyword evidence="3" id="KW-1185">Reference proteome</keyword>
<gene>
    <name evidence="2" type="ORF">VB854_19245</name>
</gene>
<dbReference type="RefSeq" id="WP_200906315.1">
    <property type="nucleotide sequence ID" value="NZ_JAYGHT010000129.1"/>
</dbReference>
<dbReference type="EMBL" id="JAYGHT010000129">
    <property type="protein sequence ID" value="MEA5521080.1"/>
    <property type="molecule type" value="Genomic_DNA"/>
</dbReference>
<proteinExistence type="predicted"/>
<keyword evidence="1" id="KW-0472">Membrane</keyword>
<comment type="caution">
    <text evidence="2">The sequence shown here is derived from an EMBL/GenBank/DDBJ whole genome shotgun (WGS) entry which is preliminary data.</text>
</comment>
<organism evidence="2 3">
    <name type="scientific">Limnoraphis robusta CCNP1315</name>
    <dbReference type="NCBI Taxonomy" id="3110306"/>
    <lineage>
        <taxon>Bacteria</taxon>
        <taxon>Bacillati</taxon>
        <taxon>Cyanobacteriota</taxon>
        <taxon>Cyanophyceae</taxon>
        <taxon>Oscillatoriophycideae</taxon>
        <taxon>Oscillatoriales</taxon>
        <taxon>Sirenicapillariaceae</taxon>
        <taxon>Limnoraphis</taxon>
    </lineage>
</organism>
<keyword evidence="1" id="KW-1133">Transmembrane helix</keyword>
<feature type="transmembrane region" description="Helical" evidence="1">
    <location>
        <begin position="36"/>
        <end position="52"/>
    </location>
</feature>
<evidence type="ECO:0000313" key="2">
    <source>
        <dbReference type="EMBL" id="MEA5521080.1"/>
    </source>
</evidence>
<evidence type="ECO:0000256" key="1">
    <source>
        <dbReference type="SAM" id="Phobius"/>
    </source>
</evidence>
<evidence type="ECO:0000313" key="3">
    <source>
        <dbReference type="Proteomes" id="UP001301728"/>
    </source>
</evidence>
<name>A0ABU5U206_9CYAN</name>
<sequence length="58" mass="5769">MYKKDSKGDPVVAVVTASLGAGVATSFAVAQGQSPFVALGITIFAGLAAFLLDRAGLV</sequence>
<protein>
    <submittedName>
        <fullName evidence="2">Uncharacterized protein</fullName>
    </submittedName>
</protein>
<keyword evidence="1" id="KW-0812">Transmembrane</keyword>
<feature type="transmembrane region" description="Helical" evidence="1">
    <location>
        <begin position="12"/>
        <end position="30"/>
    </location>
</feature>
<accession>A0ABU5U206</accession>